<dbReference type="OrthoDB" id="3340390at2759"/>
<dbReference type="EMBL" id="CAOQHR010000007">
    <property type="protein sequence ID" value="CAI6337025.1"/>
    <property type="molecule type" value="Genomic_DNA"/>
</dbReference>
<evidence type="ECO:0000256" key="5">
    <source>
        <dbReference type="SAM" id="MobiDB-lite"/>
    </source>
</evidence>
<feature type="domain" description="FAD-binding" evidence="6">
    <location>
        <begin position="7"/>
        <end position="342"/>
    </location>
</feature>
<keyword evidence="2" id="KW-0285">Flavoprotein</keyword>
<accession>A0A9W4XQH5</accession>
<gene>
    <name evidence="7" type="ORF">PDIGIT_LOCUS10132</name>
</gene>
<comment type="similarity">
    <text evidence="1">Belongs to the flavin-dependent halogenase family.</text>
</comment>
<dbReference type="GO" id="GO:0071949">
    <property type="term" value="F:FAD binding"/>
    <property type="evidence" value="ECO:0007669"/>
    <property type="project" value="InterPro"/>
</dbReference>
<dbReference type="InterPro" id="IPR036188">
    <property type="entry name" value="FAD/NAD-bd_sf"/>
</dbReference>
<dbReference type="Proteomes" id="UP001152607">
    <property type="component" value="Unassembled WGS sequence"/>
</dbReference>
<dbReference type="Pfam" id="PF01494">
    <property type="entry name" value="FAD_binding_3"/>
    <property type="match status" value="1"/>
</dbReference>
<dbReference type="GO" id="GO:0016491">
    <property type="term" value="F:oxidoreductase activity"/>
    <property type="evidence" value="ECO:0007669"/>
    <property type="project" value="UniProtKB-KW"/>
</dbReference>
<dbReference type="SUPFAM" id="SSF51905">
    <property type="entry name" value="FAD/NAD(P)-binding domain"/>
    <property type="match status" value="1"/>
</dbReference>
<keyword evidence="3" id="KW-0274">FAD</keyword>
<dbReference type="AlphaFoldDB" id="A0A9W4XQH5"/>
<dbReference type="PANTHER" id="PTHR43747">
    <property type="entry name" value="FAD-BINDING PROTEIN"/>
    <property type="match status" value="1"/>
</dbReference>
<feature type="compositionally biased region" description="Polar residues" evidence="5">
    <location>
        <begin position="536"/>
        <end position="546"/>
    </location>
</feature>
<dbReference type="PANTHER" id="PTHR43747:SF5">
    <property type="entry name" value="FAD-BINDING DOMAIN-CONTAINING PROTEIN"/>
    <property type="match status" value="1"/>
</dbReference>
<protein>
    <recommendedName>
        <fullName evidence="6">FAD-binding domain-containing protein</fullName>
    </recommendedName>
</protein>
<evidence type="ECO:0000313" key="8">
    <source>
        <dbReference type="Proteomes" id="UP001152607"/>
    </source>
</evidence>
<evidence type="ECO:0000256" key="3">
    <source>
        <dbReference type="ARBA" id="ARBA00022827"/>
    </source>
</evidence>
<reference evidence="7" key="1">
    <citation type="submission" date="2023-01" db="EMBL/GenBank/DDBJ databases">
        <authorList>
            <person name="Van Ghelder C."/>
            <person name="Rancurel C."/>
        </authorList>
    </citation>
    <scope>NUCLEOTIDE SEQUENCE</scope>
    <source>
        <strain evidence="7">CNCM I-4278</strain>
    </source>
</reference>
<proteinExistence type="inferred from homology"/>
<evidence type="ECO:0000256" key="4">
    <source>
        <dbReference type="ARBA" id="ARBA00023002"/>
    </source>
</evidence>
<dbReference type="InterPro" id="IPR002938">
    <property type="entry name" value="FAD-bd"/>
</dbReference>
<dbReference type="InterPro" id="IPR050816">
    <property type="entry name" value="Flavin-dep_Halogenase_NPB"/>
</dbReference>
<keyword evidence="8" id="KW-1185">Reference proteome</keyword>
<keyword evidence="4" id="KW-0560">Oxidoreductase</keyword>
<sequence>MDTPTSCSVLVIGAGPGGSFAAAAFAREGVDVVLLEAETFPRYHIGESMLASIRFFLRFIGLDSEFDNHGFNEKRGAAFKINDKQEGYTDFLAANGPGNHSWNVIRSEADDMMFRHAEKCGAKVFDGTKVDKVQFEPYPATVNDIGRPVSVDWSRKNGERGTIKFDYLVDASGRAGVLSTKYMKNRKFNQSLKNLATWSYWKGVKSYGVGTEREGAPLFEALDDGTGWVWNIPLHDGTVSVGVVMEQEVAIRKRKAMGSPSDVEFYRHCIKSAPLIKGFMENAEMVKECKSASNYSYSASAYASPYLRIVGDAGCFIDPYFSSGVHLALSSSLSAVATVQAARNGDCDEATAAKWHNDKVNEGYTVFLLIVLATMKQIRAKLEPILSDWDEEGFERAFSYYRPIIQGTAGTDFSGKLTQEELSNTVEFAMQSYNYVTPDEEEHGMKLMKEMNNPIPGRSKLQMSEDDERILRTIQARKMLQCQATINLNHFTGQAVNGMAPRLERGKVGLTPAIQTQKSAKEEAPRAPVPTLNKDMATNKQGVKTH</sequence>
<feature type="region of interest" description="Disordered" evidence="5">
    <location>
        <begin position="515"/>
        <end position="546"/>
    </location>
</feature>
<organism evidence="7 8">
    <name type="scientific">Periconia digitata</name>
    <dbReference type="NCBI Taxonomy" id="1303443"/>
    <lineage>
        <taxon>Eukaryota</taxon>
        <taxon>Fungi</taxon>
        <taxon>Dikarya</taxon>
        <taxon>Ascomycota</taxon>
        <taxon>Pezizomycotina</taxon>
        <taxon>Dothideomycetes</taxon>
        <taxon>Pleosporomycetidae</taxon>
        <taxon>Pleosporales</taxon>
        <taxon>Massarineae</taxon>
        <taxon>Periconiaceae</taxon>
        <taxon>Periconia</taxon>
    </lineage>
</organism>
<evidence type="ECO:0000313" key="7">
    <source>
        <dbReference type="EMBL" id="CAI6337025.1"/>
    </source>
</evidence>
<dbReference type="Gene3D" id="3.50.50.60">
    <property type="entry name" value="FAD/NAD(P)-binding domain"/>
    <property type="match status" value="1"/>
</dbReference>
<comment type="caution">
    <text evidence="7">The sequence shown here is derived from an EMBL/GenBank/DDBJ whole genome shotgun (WGS) entry which is preliminary data.</text>
</comment>
<evidence type="ECO:0000256" key="1">
    <source>
        <dbReference type="ARBA" id="ARBA00005706"/>
    </source>
</evidence>
<name>A0A9W4XQH5_9PLEO</name>
<dbReference type="PRINTS" id="PR00420">
    <property type="entry name" value="RNGMNOXGNASE"/>
</dbReference>
<evidence type="ECO:0000259" key="6">
    <source>
        <dbReference type="Pfam" id="PF01494"/>
    </source>
</evidence>
<evidence type="ECO:0000256" key="2">
    <source>
        <dbReference type="ARBA" id="ARBA00022630"/>
    </source>
</evidence>